<dbReference type="InterPro" id="IPR050553">
    <property type="entry name" value="Thioredoxin_ResA/DsbE_sf"/>
</dbReference>
<keyword evidence="3" id="KW-1185">Reference proteome</keyword>
<name>A0A6C7ECW2_ILUCY</name>
<dbReference type="KEGG" id="aym:YM304_38490"/>
<dbReference type="PROSITE" id="PS00194">
    <property type="entry name" value="THIOREDOXIN_1"/>
    <property type="match status" value="1"/>
</dbReference>
<proteinExistence type="predicted"/>
<dbReference type="GO" id="GO:0016209">
    <property type="term" value="F:antioxidant activity"/>
    <property type="evidence" value="ECO:0007669"/>
    <property type="project" value="InterPro"/>
</dbReference>
<dbReference type="SUPFAM" id="SSF52833">
    <property type="entry name" value="Thioredoxin-like"/>
    <property type="match status" value="1"/>
</dbReference>
<dbReference type="PANTHER" id="PTHR42852">
    <property type="entry name" value="THIOL:DISULFIDE INTERCHANGE PROTEIN DSBE"/>
    <property type="match status" value="1"/>
</dbReference>
<dbReference type="Pfam" id="PF00578">
    <property type="entry name" value="AhpC-TSA"/>
    <property type="match status" value="1"/>
</dbReference>
<sequence length="197" mass="21031">MKIRPRLLAASLAIAVVVSLVGGYLVSRSNDTDAGTDAVLDEPGEVPEPVPSLATIPDLSGDRLPVVDVYDADGQAISTASLLGQPMVVNFWYSTCVPCAKELADFADVHAEVGDEVRFVGLNPSDAPPVMERFAGERGVEYELLGTSFEDVLAEFDIAFFPYTLFVAADGTIVEQTGVLDADGLRSKVDDLLEYDT</sequence>
<dbReference type="InterPro" id="IPR000866">
    <property type="entry name" value="AhpC/TSA"/>
</dbReference>
<dbReference type="InterPro" id="IPR013766">
    <property type="entry name" value="Thioredoxin_domain"/>
</dbReference>
<dbReference type="PROSITE" id="PS51352">
    <property type="entry name" value="THIOREDOXIN_2"/>
    <property type="match status" value="1"/>
</dbReference>
<protein>
    <submittedName>
        <fullName evidence="2">Putative thiol-disulfide oxidoreductase</fullName>
    </submittedName>
</protein>
<dbReference type="Proteomes" id="UP000011863">
    <property type="component" value="Chromosome"/>
</dbReference>
<accession>A0A6C7ECW2</accession>
<reference evidence="2 3" key="1">
    <citation type="journal article" date="2013" name="Int. J. Syst. Evol. Microbiol.">
        <title>Ilumatobacter nonamiense sp. nov. and Ilumatobacter coccineum sp. nov., isolated from seashore sand.</title>
        <authorList>
            <person name="Matsumoto A."/>
            <person name="Kasai H."/>
            <person name="Matsuo Y."/>
            <person name="Shizuri Y."/>
            <person name="Ichikawa N."/>
            <person name="Fujita N."/>
            <person name="Omura S."/>
            <person name="Takahashi Y."/>
        </authorList>
    </citation>
    <scope>NUCLEOTIDE SEQUENCE [LARGE SCALE GENOMIC DNA]</scope>
    <source>
        <strain evidence="3">NBRC 103263 / KCTC 29153 / YM16-304</strain>
    </source>
</reference>
<evidence type="ECO:0000259" key="1">
    <source>
        <dbReference type="PROSITE" id="PS51352"/>
    </source>
</evidence>
<evidence type="ECO:0000313" key="2">
    <source>
        <dbReference type="EMBL" id="BAN04163.1"/>
    </source>
</evidence>
<feature type="domain" description="Thioredoxin" evidence="1">
    <location>
        <begin position="44"/>
        <end position="194"/>
    </location>
</feature>
<dbReference type="RefSeq" id="WP_015443410.1">
    <property type="nucleotide sequence ID" value="NC_020520.1"/>
</dbReference>
<organism evidence="2 3">
    <name type="scientific">Ilumatobacter coccineus (strain NBRC 103263 / KCTC 29153 / YM16-304)</name>
    <dbReference type="NCBI Taxonomy" id="1313172"/>
    <lineage>
        <taxon>Bacteria</taxon>
        <taxon>Bacillati</taxon>
        <taxon>Actinomycetota</taxon>
        <taxon>Acidimicrobiia</taxon>
        <taxon>Acidimicrobiales</taxon>
        <taxon>Ilumatobacteraceae</taxon>
        <taxon>Ilumatobacter</taxon>
    </lineage>
</organism>
<dbReference type="GO" id="GO:0016491">
    <property type="term" value="F:oxidoreductase activity"/>
    <property type="evidence" value="ECO:0007669"/>
    <property type="project" value="InterPro"/>
</dbReference>
<dbReference type="AlphaFoldDB" id="A0A6C7ECW2"/>
<dbReference type="PANTHER" id="PTHR42852:SF17">
    <property type="entry name" value="THIOREDOXIN-LIKE PROTEIN HI_1115"/>
    <property type="match status" value="1"/>
</dbReference>
<dbReference type="InterPro" id="IPR036249">
    <property type="entry name" value="Thioredoxin-like_sf"/>
</dbReference>
<gene>
    <name evidence="2" type="ORF">YM304_38490</name>
</gene>
<evidence type="ECO:0000313" key="3">
    <source>
        <dbReference type="Proteomes" id="UP000011863"/>
    </source>
</evidence>
<dbReference type="InterPro" id="IPR017937">
    <property type="entry name" value="Thioredoxin_CS"/>
</dbReference>
<dbReference type="EMBL" id="AP012057">
    <property type="protein sequence ID" value="BAN04163.1"/>
    <property type="molecule type" value="Genomic_DNA"/>
</dbReference>
<dbReference type="Gene3D" id="3.40.30.10">
    <property type="entry name" value="Glutaredoxin"/>
    <property type="match status" value="1"/>
</dbReference>
<dbReference type="CDD" id="cd02966">
    <property type="entry name" value="TlpA_like_family"/>
    <property type="match status" value="1"/>
</dbReference>